<proteinExistence type="predicted"/>
<geneLocation type="plasmid" evidence="4">
    <name>phl2708y3</name>
</geneLocation>
<dbReference type="AlphaFoldDB" id="A0A2R4MJM0"/>
<dbReference type="Proteomes" id="UP000258927">
    <property type="component" value="Plasmid pHL2708Y3"/>
</dbReference>
<protein>
    <submittedName>
        <fullName evidence="3">Peroxyureidoacrylate/ureidoacrylate amidohydrolase</fullName>
    </submittedName>
</protein>
<dbReference type="PANTHER" id="PTHR43540">
    <property type="entry name" value="PEROXYUREIDOACRYLATE/UREIDOACRYLATE AMIDOHYDROLASE-RELATED"/>
    <property type="match status" value="1"/>
</dbReference>
<dbReference type="InterPro" id="IPR000868">
    <property type="entry name" value="Isochorismatase-like_dom"/>
</dbReference>
<evidence type="ECO:0000256" key="1">
    <source>
        <dbReference type="ARBA" id="ARBA00022801"/>
    </source>
</evidence>
<reference evidence="3 4" key="1">
    <citation type="submission" date="2017-05" db="EMBL/GenBank/DDBJ databases">
        <title>Genome Analysis of Maritalea myrionectae HL2708#5.</title>
        <authorList>
            <consortium name="Cotde Inc.-PKNU"/>
            <person name="Jang D."/>
            <person name="Oh H.-M."/>
        </authorList>
    </citation>
    <scope>NUCLEOTIDE SEQUENCE [LARGE SCALE GENOMIC DNA]</scope>
    <source>
        <strain evidence="3 4">HL2708#5</strain>
        <plasmid evidence="4">phl2708y3</plasmid>
    </source>
</reference>
<dbReference type="RefSeq" id="WP_117397121.1">
    <property type="nucleotide sequence ID" value="NZ_CP021332.1"/>
</dbReference>
<dbReference type="KEGG" id="mmyr:MXMO3_03667"/>
<evidence type="ECO:0000313" key="3">
    <source>
        <dbReference type="EMBL" id="AVX06170.1"/>
    </source>
</evidence>
<dbReference type="GO" id="GO:0016787">
    <property type="term" value="F:hydrolase activity"/>
    <property type="evidence" value="ECO:0007669"/>
    <property type="project" value="UniProtKB-KW"/>
</dbReference>
<keyword evidence="1 3" id="KW-0378">Hydrolase</keyword>
<evidence type="ECO:0000259" key="2">
    <source>
        <dbReference type="Pfam" id="PF00857"/>
    </source>
</evidence>
<gene>
    <name evidence="3" type="ORF">MXMO3_03667</name>
</gene>
<name>A0A2R4MJM0_9HYPH</name>
<dbReference type="CDD" id="cd00431">
    <property type="entry name" value="cysteine_hydrolases"/>
    <property type="match status" value="1"/>
</dbReference>
<dbReference type="Gene3D" id="3.40.50.850">
    <property type="entry name" value="Isochorismatase-like"/>
    <property type="match status" value="1"/>
</dbReference>
<dbReference type="STRING" id="1122213.GCA_000423365_03415"/>
<evidence type="ECO:0000313" key="4">
    <source>
        <dbReference type="Proteomes" id="UP000258927"/>
    </source>
</evidence>
<dbReference type="SUPFAM" id="SSF52499">
    <property type="entry name" value="Isochorismatase-like hydrolases"/>
    <property type="match status" value="1"/>
</dbReference>
<keyword evidence="3" id="KW-0614">Plasmid</keyword>
<feature type="domain" description="Isochorismatase-like" evidence="2">
    <location>
        <begin position="17"/>
        <end position="204"/>
    </location>
</feature>
<dbReference type="EMBL" id="CP021332">
    <property type="protein sequence ID" value="AVX06170.1"/>
    <property type="molecule type" value="Genomic_DNA"/>
</dbReference>
<organism evidence="3 4">
    <name type="scientific">Maritalea myrionectae</name>
    <dbReference type="NCBI Taxonomy" id="454601"/>
    <lineage>
        <taxon>Bacteria</taxon>
        <taxon>Pseudomonadati</taxon>
        <taxon>Pseudomonadota</taxon>
        <taxon>Alphaproteobacteria</taxon>
        <taxon>Hyphomicrobiales</taxon>
        <taxon>Devosiaceae</taxon>
        <taxon>Maritalea</taxon>
    </lineage>
</organism>
<keyword evidence="4" id="KW-1185">Reference proteome</keyword>
<dbReference type="InterPro" id="IPR050272">
    <property type="entry name" value="Isochorismatase-like_hydrls"/>
</dbReference>
<sequence>MTILSRNIPLEPAQSGLLFIDVQNFAAKRNGGEFKDMSDDEFEKEHGWFFEQMESHVVPNMQKLQAGFRAKNIEVLYTTIESLTLDGRDRSLDYKITGFNVPKGSWDGKVIDELAPTDDEIVFPKSSSSVFVSTHIDYVLRNLGVKQLVISGIITDQCVESAIRDACDLGYLVTQVTDACATYTPERHANSLNTIKGYCRQVTTDDLLKEIGA</sequence>
<dbReference type="Pfam" id="PF00857">
    <property type="entry name" value="Isochorismatase"/>
    <property type="match status" value="1"/>
</dbReference>
<dbReference type="InterPro" id="IPR036380">
    <property type="entry name" value="Isochorismatase-like_sf"/>
</dbReference>
<accession>A0A2R4MJM0</accession>
<dbReference type="PANTHER" id="PTHR43540:SF1">
    <property type="entry name" value="ISOCHORISMATASE HYDROLASE"/>
    <property type="match status" value="1"/>
</dbReference>